<protein>
    <submittedName>
        <fullName evidence="1">Uncharacterized protein</fullName>
    </submittedName>
</protein>
<name>A0ACB7XFZ1_9ERIC</name>
<accession>A0ACB7XFZ1</accession>
<reference evidence="1 2" key="1">
    <citation type="journal article" date="2021" name="Hortic Res">
        <title>High-quality reference genome and annotation aids understanding of berry development for evergreen blueberry (Vaccinium darrowii).</title>
        <authorList>
            <person name="Yu J."/>
            <person name="Hulse-Kemp A.M."/>
            <person name="Babiker E."/>
            <person name="Staton M."/>
        </authorList>
    </citation>
    <scope>NUCLEOTIDE SEQUENCE [LARGE SCALE GENOMIC DNA]</scope>
    <source>
        <strain evidence="2">cv. NJ 8807/NJ 8810</strain>
        <tissue evidence="1">Young leaf</tissue>
    </source>
</reference>
<dbReference type="Proteomes" id="UP000828048">
    <property type="component" value="Chromosome 10"/>
</dbReference>
<evidence type="ECO:0000313" key="1">
    <source>
        <dbReference type="EMBL" id="KAH7839708.1"/>
    </source>
</evidence>
<keyword evidence="2" id="KW-1185">Reference proteome</keyword>
<proteinExistence type="predicted"/>
<comment type="caution">
    <text evidence="1">The sequence shown here is derived from an EMBL/GenBank/DDBJ whole genome shotgun (WGS) entry which is preliminary data.</text>
</comment>
<sequence length="439" mass="50708">MASQQGGEGKDYTASEIEDANRPLVTSITGMMADLPPISPDICIYRAPQRVRQLNEKAYTPRKVSIGPLHHGKEHLLPMEEQKLRYLRAFLHRTKLSLEGCISFIRGLEDRVRNCYVEHVNLTSDDFVKMILVDSSFIIEVIWRYKYNLTEENETDFLNRQIMLLDVVREDMILLENQIPYFVLEGLFNRAFPSNSGDSPFVSLSVYYFASISLLNVTDIPNHISNSQVKHFVDLLRSCHLPSVRRPQPPKTVSFMAIPTARDLREAGLSFRKGSSNNILDIEYVKGVLKIPQFDIQDSSEIVFRNLIAFEMCHYHNDSYIIDYVVFMDTLTDTVQDVDVLVDNEIFENSLMDRASVTTFFHCLTSEVLWSSHHFYYNRVCQDVNAYCKVPWHKWKAIMKHDYFSTPWRIISIVAAIVLLVLTFIQTICSLIPILQEEG</sequence>
<gene>
    <name evidence="1" type="ORF">Vadar_007668</name>
</gene>
<dbReference type="EMBL" id="CM037160">
    <property type="protein sequence ID" value="KAH7839708.1"/>
    <property type="molecule type" value="Genomic_DNA"/>
</dbReference>
<organism evidence="1 2">
    <name type="scientific">Vaccinium darrowii</name>
    <dbReference type="NCBI Taxonomy" id="229202"/>
    <lineage>
        <taxon>Eukaryota</taxon>
        <taxon>Viridiplantae</taxon>
        <taxon>Streptophyta</taxon>
        <taxon>Embryophyta</taxon>
        <taxon>Tracheophyta</taxon>
        <taxon>Spermatophyta</taxon>
        <taxon>Magnoliopsida</taxon>
        <taxon>eudicotyledons</taxon>
        <taxon>Gunneridae</taxon>
        <taxon>Pentapetalae</taxon>
        <taxon>asterids</taxon>
        <taxon>Ericales</taxon>
        <taxon>Ericaceae</taxon>
        <taxon>Vaccinioideae</taxon>
        <taxon>Vaccinieae</taxon>
        <taxon>Vaccinium</taxon>
    </lineage>
</organism>
<evidence type="ECO:0000313" key="2">
    <source>
        <dbReference type="Proteomes" id="UP000828048"/>
    </source>
</evidence>